<dbReference type="EMBL" id="CP036528">
    <property type="protein sequence ID" value="QBK26863.1"/>
    <property type="molecule type" value="Genomic_DNA"/>
</dbReference>
<sequence>MVKLKLEHLHKAYHQFDAIKDVNFEIQDQEFIVIVGPSGCGKSTLLRLIAGLEEPSHGQIIMDGQCINHLSPKERNVSFVFQNFALYPHMNVYHNLAFGLKSRKTPKEEIESRIQNIAKLLHIEDLLKRKPNELSGGQLQRIAIGRAIIRDANLLLMDEPLSNLDAQLRIKMRKELIQLHQHLKTTTLYVTHDQAEAMTMATRLVVMNQGTIQQIGTPQEIYNRPKNVFVAGFIGSPSMNFFNGIINNGKIQIDSLSIPLLESQLTLLEDYNQQEIIIGIRPEDFSFNPKRGISFQAKAEIVESLGAEVLVHFKLGEQPFTARLKPTANVQAGQPHTLSIDLEKIHFFESQTKNRIF</sequence>
<dbReference type="InterPro" id="IPR008995">
    <property type="entry name" value="Mo/tungstate-bd_C_term_dom"/>
</dbReference>
<dbReference type="InterPro" id="IPR027417">
    <property type="entry name" value="P-loop_NTPase"/>
</dbReference>
<dbReference type="SUPFAM" id="SSF52540">
    <property type="entry name" value="P-loop containing nucleoside triphosphate hydrolases"/>
    <property type="match status" value="1"/>
</dbReference>
<evidence type="ECO:0000313" key="6">
    <source>
        <dbReference type="Proteomes" id="UP000291151"/>
    </source>
</evidence>
<keyword evidence="2" id="KW-0547">Nucleotide-binding</keyword>
<dbReference type="InterPro" id="IPR012340">
    <property type="entry name" value="NA-bd_OB-fold"/>
</dbReference>
<dbReference type="InterPro" id="IPR015855">
    <property type="entry name" value="ABC_transpr_MalK-like"/>
</dbReference>
<organism evidence="5 6">
    <name type="scientific">Ureibacillus thermophilus</name>
    <dbReference type="NCBI Taxonomy" id="367743"/>
    <lineage>
        <taxon>Bacteria</taxon>
        <taxon>Bacillati</taxon>
        <taxon>Bacillota</taxon>
        <taxon>Bacilli</taxon>
        <taxon>Bacillales</taxon>
        <taxon>Caryophanaceae</taxon>
        <taxon>Ureibacillus</taxon>
    </lineage>
</organism>
<dbReference type="PANTHER" id="PTHR43875">
    <property type="entry name" value="MALTODEXTRIN IMPORT ATP-BINDING PROTEIN MSMX"/>
    <property type="match status" value="1"/>
</dbReference>
<dbReference type="NCBIfam" id="NF008653">
    <property type="entry name" value="PRK11650.1"/>
    <property type="match status" value="1"/>
</dbReference>
<keyword evidence="6" id="KW-1185">Reference proteome</keyword>
<gene>
    <name evidence="5" type="primary">ugpC</name>
    <name evidence="5" type="ORF">DKZ56_14030</name>
</gene>
<dbReference type="Proteomes" id="UP000291151">
    <property type="component" value="Chromosome"/>
</dbReference>
<dbReference type="Gene3D" id="3.40.50.300">
    <property type="entry name" value="P-loop containing nucleotide triphosphate hydrolases"/>
    <property type="match status" value="1"/>
</dbReference>
<evidence type="ECO:0000256" key="3">
    <source>
        <dbReference type="ARBA" id="ARBA00022840"/>
    </source>
</evidence>
<dbReference type="Gene3D" id="2.40.50.140">
    <property type="entry name" value="Nucleic acid-binding proteins"/>
    <property type="match status" value="1"/>
</dbReference>
<evidence type="ECO:0000259" key="4">
    <source>
        <dbReference type="PROSITE" id="PS50893"/>
    </source>
</evidence>
<dbReference type="FunFam" id="3.40.50.300:FF:000042">
    <property type="entry name" value="Maltose/maltodextrin ABC transporter, ATP-binding protein"/>
    <property type="match status" value="1"/>
</dbReference>
<name>A0A4P6UUD3_9BACL</name>
<dbReference type="GO" id="GO:0140359">
    <property type="term" value="F:ABC-type transporter activity"/>
    <property type="evidence" value="ECO:0007669"/>
    <property type="project" value="InterPro"/>
</dbReference>
<keyword evidence="3 5" id="KW-0067">ATP-binding</keyword>
<dbReference type="KEGG" id="uth:DKZ56_14030"/>
<dbReference type="PANTHER" id="PTHR43875:SF1">
    <property type="entry name" value="OSMOPROTECTIVE COMPOUNDS UPTAKE ATP-BINDING PROTEIN GGTA"/>
    <property type="match status" value="1"/>
</dbReference>
<dbReference type="Pfam" id="PF00005">
    <property type="entry name" value="ABC_tran"/>
    <property type="match status" value="1"/>
</dbReference>
<dbReference type="PROSITE" id="PS50893">
    <property type="entry name" value="ABC_TRANSPORTER_2"/>
    <property type="match status" value="1"/>
</dbReference>
<reference evidence="5 6" key="1">
    <citation type="submission" date="2019-02" db="EMBL/GenBank/DDBJ databases">
        <title>Ureibacillus thermophilus.</title>
        <authorList>
            <person name="Sunny J.S."/>
            <person name="Natarajan A."/>
            <person name="Saleena L.M."/>
        </authorList>
    </citation>
    <scope>NUCLEOTIDE SEQUENCE [LARGE SCALE GENOMIC DNA]</scope>
    <source>
        <strain evidence="5 6">LM102</strain>
    </source>
</reference>
<dbReference type="GO" id="GO:0055052">
    <property type="term" value="C:ATP-binding cassette (ABC) transporter complex, substrate-binding subunit-containing"/>
    <property type="evidence" value="ECO:0007669"/>
    <property type="project" value="TreeGrafter"/>
</dbReference>
<dbReference type="Pfam" id="PF17912">
    <property type="entry name" value="OB_MalK"/>
    <property type="match status" value="1"/>
</dbReference>
<protein>
    <submittedName>
        <fullName evidence="5">sn-glycerol-3-phosphate ABC transporter ATP-binding protein UgpC</fullName>
    </submittedName>
</protein>
<dbReference type="AlphaFoldDB" id="A0A4P6UUD3"/>
<dbReference type="PROSITE" id="PS00211">
    <property type="entry name" value="ABC_TRANSPORTER_1"/>
    <property type="match status" value="1"/>
</dbReference>
<dbReference type="SMART" id="SM00382">
    <property type="entry name" value="AAA"/>
    <property type="match status" value="1"/>
</dbReference>
<dbReference type="InterPro" id="IPR017871">
    <property type="entry name" value="ABC_transporter-like_CS"/>
</dbReference>
<dbReference type="InterPro" id="IPR003439">
    <property type="entry name" value="ABC_transporter-like_ATP-bd"/>
</dbReference>
<dbReference type="RefSeq" id="WP_208650548.1">
    <property type="nucleotide sequence ID" value="NZ_CP036528.1"/>
</dbReference>
<keyword evidence="1" id="KW-0813">Transport</keyword>
<dbReference type="Gene3D" id="2.40.50.100">
    <property type="match status" value="1"/>
</dbReference>
<dbReference type="SUPFAM" id="SSF50331">
    <property type="entry name" value="MOP-like"/>
    <property type="match status" value="1"/>
</dbReference>
<dbReference type="CDD" id="cd03301">
    <property type="entry name" value="ABC_MalK_N"/>
    <property type="match status" value="1"/>
</dbReference>
<feature type="domain" description="ABC transporter" evidence="4">
    <location>
        <begin position="4"/>
        <end position="234"/>
    </location>
</feature>
<dbReference type="GO" id="GO:0008643">
    <property type="term" value="P:carbohydrate transport"/>
    <property type="evidence" value="ECO:0007669"/>
    <property type="project" value="InterPro"/>
</dbReference>
<dbReference type="InterPro" id="IPR047641">
    <property type="entry name" value="ABC_transpr_MalK/UgpC-like"/>
</dbReference>
<proteinExistence type="predicted"/>
<dbReference type="InterPro" id="IPR040582">
    <property type="entry name" value="OB_MalK-like"/>
</dbReference>
<evidence type="ECO:0000313" key="5">
    <source>
        <dbReference type="EMBL" id="QBK26863.1"/>
    </source>
</evidence>
<evidence type="ECO:0000256" key="2">
    <source>
        <dbReference type="ARBA" id="ARBA00022741"/>
    </source>
</evidence>
<accession>A0A4P6UUD3</accession>
<dbReference type="GO" id="GO:0016887">
    <property type="term" value="F:ATP hydrolysis activity"/>
    <property type="evidence" value="ECO:0007669"/>
    <property type="project" value="InterPro"/>
</dbReference>
<dbReference type="GO" id="GO:0005524">
    <property type="term" value="F:ATP binding"/>
    <property type="evidence" value="ECO:0007669"/>
    <property type="project" value="UniProtKB-KW"/>
</dbReference>
<evidence type="ECO:0000256" key="1">
    <source>
        <dbReference type="ARBA" id="ARBA00022448"/>
    </source>
</evidence>
<dbReference type="InterPro" id="IPR003593">
    <property type="entry name" value="AAA+_ATPase"/>
</dbReference>